<comment type="similarity">
    <text evidence="2">Belongs to the auxin efflux carrier (TC 2.A.69) family.</text>
</comment>
<dbReference type="GO" id="GO:0055085">
    <property type="term" value="P:transmembrane transport"/>
    <property type="evidence" value="ECO:0007669"/>
    <property type="project" value="InterPro"/>
</dbReference>
<dbReference type="PANTHER" id="PTHR36838">
    <property type="entry name" value="AUXIN EFFLUX CARRIER FAMILY PROTEIN"/>
    <property type="match status" value="1"/>
</dbReference>
<protein>
    <submittedName>
        <fullName evidence="9">AEC family transporter</fullName>
    </submittedName>
</protein>
<evidence type="ECO:0000256" key="8">
    <source>
        <dbReference type="SAM" id="Phobius"/>
    </source>
</evidence>
<reference evidence="9" key="2">
    <citation type="journal article" date="2021" name="PeerJ">
        <title>Extensive microbial diversity within the chicken gut microbiome revealed by metagenomics and culture.</title>
        <authorList>
            <person name="Gilroy R."/>
            <person name="Ravi A."/>
            <person name="Getino M."/>
            <person name="Pursley I."/>
            <person name="Horton D.L."/>
            <person name="Alikhan N.F."/>
            <person name="Baker D."/>
            <person name="Gharbi K."/>
            <person name="Hall N."/>
            <person name="Watson M."/>
            <person name="Adriaenssens E.M."/>
            <person name="Foster-Nyarko E."/>
            <person name="Jarju S."/>
            <person name="Secka A."/>
            <person name="Antonio M."/>
            <person name="Oren A."/>
            <person name="Chaudhuri R.R."/>
            <person name="La Ragione R."/>
            <person name="Hildebrand F."/>
            <person name="Pallen M.J."/>
        </authorList>
    </citation>
    <scope>NUCLEOTIDE SEQUENCE</scope>
    <source>
        <strain evidence="9">2830</strain>
    </source>
</reference>
<name>A0A9D1HJQ2_9FIRM</name>
<feature type="transmembrane region" description="Helical" evidence="8">
    <location>
        <begin position="128"/>
        <end position="149"/>
    </location>
</feature>
<feature type="transmembrane region" description="Helical" evidence="8">
    <location>
        <begin position="251"/>
        <end position="273"/>
    </location>
</feature>
<evidence type="ECO:0000256" key="6">
    <source>
        <dbReference type="ARBA" id="ARBA00022989"/>
    </source>
</evidence>
<dbReference type="InterPro" id="IPR004776">
    <property type="entry name" value="Mem_transp_PIN-like"/>
</dbReference>
<feature type="transmembrane region" description="Helical" evidence="8">
    <location>
        <begin position="74"/>
        <end position="91"/>
    </location>
</feature>
<keyword evidence="5 8" id="KW-0812">Transmembrane</keyword>
<keyword evidence="4" id="KW-1003">Cell membrane</keyword>
<dbReference type="Gene3D" id="1.20.1530.20">
    <property type="match status" value="2"/>
</dbReference>
<feature type="transmembrane region" description="Helical" evidence="8">
    <location>
        <begin position="6"/>
        <end position="23"/>
    </location>
</feature>
<reference evidence="9" key="1">
    <citation type="submission" date="2020-10" db="EMBL/GenBank/DDBJ databases">
        <authorList>
            <person name="Gilroy R."/>
        </authorList>
    </citation>
    <scope>NUCLEOTIDE SEQUENCE</scope>
    <source>
        <strain evidence="9">2830</strain>
    </source>
</reference>
<dbReference type="GO" id="GO:0005886">
    <property type="term" value="C:plasma membrane"/>
    <property type="evidence" value="ECO:0007669"/>
    <property type="project" value="UniProtKB-SubCell"/>
</dbReference>
<comment type="subcellular location">
    <subcellularLocation>
        <location evidence="1">Cell membrane</location>
        <topology evidence="1">Multi-pass membrane protein</topology>
    </subcellularLocation>
</comment>
<evidence type="ECO:0000256" key="2">
    <source>
        <dbReference type="ARBA" id="ARBA00010145"/>
    </source>
</evidence>
<dbReference type="InterPro" id="IPR038770">
    <property type="entry name" value="Na+/solute_symporter_sf"/>
</dbReference>
<evidence type="ECO:0000313" key="10">
    <source>
        <dbReference type="Proteomes" id="UP000824124"/>
    </source>
</evidence>
<dbReference type="AlphaFoldDB" id="A0A9D1HJQ2"/>
<feature type="transmembrane region" description="Helical" evidence="8">
    <location>
        <begin position="186"/>
        <end position="211"/>
    </location>
</feature>
<keyword evidence="3" id="KW-0813">Transport</keyword>
<evidence type="ECO:0000256" key="4">
    <source>
        <dbReference type="ARBA" id="ARBA00022475"/>
    </source>
</evidence>
<proteinExistence type="inferred from homology"/>
<evidence type="ECO:0000256" key="1">
    <source>
        <dbReference type="ARBA" id="ARBA00004651"/>
    </source>
</evidence>
<dbReference type="Proteomes" id="UP000824124">
    <property type="component" value="Unassembled WGS sequence"/>
</dbReference>
<organism evidence="9 10">
    <name type="scientific">Candidatus Avidehalobacter gallistercoris</name>
    <dbReference type="NCBI Taxonomy" id="2840694"/>
    <lineage>
        <taxon>Bacteria</taxon>
        <taxon>Bacillati</taxon>
        <taxon>Bacillota</taxon>
        <taxon>Clostridia</taxon>
        <taxon>Eubacteriales</taxon>
        <taxon>Peptococcaceae</taxon>
        <taxon>Peptococcaceae incertae sedis</taxon>
        <taxon>Candidatus Avidehalobacter</taxon>
    </lineage>
</organism>
<gene>
    <name evidence="9" type="ORF">IAB00_04670</name>
</gene>
<keyword evidence="6 8" id="KW-1133">Transmembrane helix</keyword>
<feature type="transmembrane region" description="Helical" evidence="8">
    <location>
        <begin position="285"/>
        <end position="304"/>
    </location>
</feature>
<evidence type="ECO:0000256" key="7">
    <source>
        <dbReference type="ARBA" id="ARBA00023136"/>
    </source>
</evidence>
<evidence type="ECO:0000256" key="3">
    <source>
        <dbReference type="ARBA" id="ARBA00022448"/>
    </source>
</evidence>
<evidence type="ECO:0000313" key="9">
    <source>
        <dbReference type="EMBL" id="HIU10524.1"/>
    </source>
</evidence>
<dbReference type="Pfam" id="PF03547">
    <property type="entry name" value="Mem_trans"/>
    <property type="match status" value="2"/>
</dbReference>
<feature type="transmembrane region" description="Helical" evidence="8">
    <location>
        <begin position="103"/>
        <end position="122"/>
    </location>
</feature>
<accession>A0A9D1HJQ2</accession>
<sequence length="305" mass="33050">MSFLMIFQQMLMLLLMMLIGYIMEKKYLLGENSAAVMSKIVLNVTLPAQIITSFSIEGADISAAAVGKTLGFSALAYAFYFVVAWLMVRLLRAPKEQRGTYEYMVIFGNVGFMGFPLITTVFGADKLVYAVLFNIVFNLLVFSVGIQMIAGGSGSFDWRRLINLPLGSSVLALLLFFAHIELPGFVNTALFTLGDATTPLAMLILGATIAAMPIRELFEERRVYLFVAVKLLAVPVLVLLLIKPLLPAGDIIGSILVVLSGMPVATNATMLSVEYGGDIKLVSQGIFFTTVLSVLTIPLLIAVLG</sequence>
<dbReference type="PANTHER" id="PTHR36838:SF1">
    <property type="entry name" value="SLR1864 PROTEIN"/>
    <property type="match status" value="1"/>
</dbReference>
<keyword evidence="7 8" id="KW-0472">Membrane</keyword>
<feature type="transmembrane region" description="Helical" evidence="8">
    <location>
        <begin position="223"/>
        <end position="245"/>
    </location>
</feature>
<evidence type="ECO:0000256" key="5">
    <source>
        <dbReference type="ARBA" id="ARBA00022692"/>
    </source>
</evidence>
<feature type="transmembrane region" description="Helical" evidence="8">
    <location>
        <begin position="161"/>
        <end position="180"/>
    </location>
</feature>
<comment type="caution">
    <text evidence="9">The sequence shown here is derived from an EMBL/GenBank/DDBJ whole genome shotgun (WGS) entry which is preliminary data.</text>
</comment>
<dbReference type="EMBL" id="DVMH01000022">
    <property type="protein sequence ID" value="HIU10524.1"/>
    <property type="molecule type" value="Genomic_DNA"/>
</dbReference>
<feature type="transmembrane region" description="Helical" evidence="8">
    <location>
        <begin position="35"/>
        <end position="54"/>
    </location>
</feature>